<sequence length="343" mass="37671">MKDLHCRTPLLTCRLIRKNLSRHADICSADASYDPDQGFILGNAIYGSGKTGDTAGHFAIPMASDTPGTEWHETWLSQAPVQALQYGNYACRHNTEVLWGCTAIPVPAKGACAPAVAAAYLELFNLLQASGFPHLWRIWNYIPRINQPNSEGLEMYRDFNFGRAEAFADAYDQGLVQMPWATRHMPAATGIGCDGDSIRLYFLAGRNPGTHVENPRQVAAYRYPADHGPRPPCFARASTARLPGSQPLFISGTASIIGHQTVHIGNVVAQTHAAIDNIALVAGNAGSSLQQLTLYKVYVRHARDLEQVRRICTERLPAQAQVAYFVADICRSNLLMELEAMQH</sequence>
<dbReference type="Gene3D" id="3.30.1330.40">
    <property type="entry name" value="RutC-like"/>
    <property type="match status" value="1"/>
</dbReference>
<evidence type="ECO:0000313" key="3">
    <source>
        <dbReference type="Proteomes" id="UP000199531"/>
    </source>
</evidence>
<feature type="domain" description="Chorismatase FkbO/Hyg5-like N-terminal" evidence="1">
    <location>
        <begin position="73"/>
        <end position="204"/>
    </location>
</feature>
<name>A0A1H8FLM8_9BURK</name>
<evidence type="ECO:0000259" key="1">
    <source>
        <dbReference type="Pfam" id="PF21168"/>
    </source>
</evidence>
<reference evidence="2 3" key="1">
    <citation type="submission" date="2016-10" db="EMBL/GenBank/DDBJ databases">
        <authorList>
            <person name="de Groot N.N."/>
        </authorList>
    </citation>
    <scope>NUCLEOTIDE SEQUENCE [LARGE SCALE GENOMIC DNA]</scope>
    <source>
        <strain evidence="2 3">DSM 15123</strain>
    </source>
</reference>
<evidence type="ECO:0000313" key="2">
    <source>
        <dbReference type="EMBL" id="SEN31998.1"/>
    </source>
</evidence>
<gene>
    <name evidence="2" type="ORF">SAMN02745977_01082</name>
</gene>
<protein>
    <submittedName>
        <fullName evidence="2">Chorismatase</fullName>
    </submittedName>
</protein>
<dbReference type="STRING" id="1121117.SAMN02745977_01082"/>
<keyword evidence="3" id="KW-1185">Reference proteome</keyword>
<dbReference type="Pfam" id="PF21168">
    <property type="entry name" value="FkbO_Hyg5-like_N"/>
    <property type="match status" value="1"/>
</dbReference>
<organism evidence="2 3">
    <name type="scientific">Brachymonas denitrificans DSM 15123</name>
    <dbReference type="NCBI Taxonomy" id="1121117"/>
    <lineage>
        <taxon>Bacteria</taxon>
        <taxon>Pseudomonadati</taxon>
        <taxon>Pseudomonadota</taxon>
        <taxon>Betaproteobacteria</taxon>
        <taxon>Burkholderiales</taxon>
        <taxon>Comamonadaceae</taxon>
        <taxon>Brachymonas</taxon>
    </lineage>
</organism>
<dbReference type="Proteomes" id="UP000199531">
    <property type="component" value="Unassembled WGS sequence"/>
</dbReference>
<dbReference type="EMBL" id="FOCW01000001">
    <property type="protein sequence ID" value="SEN31998.1"/>
    <property type="molecule type" value="Genomic_DNA"/>
</dbReference>
<proteinExistence type="predicted"/>
<dbReference type="CDD" id="cd06153">
    <property type="entry name" value="YjgF_YER057c_UK114_like_5"/>
    <property type="match status" value="1"/>
</dbReference>
<accession>A0A1H8FLM8</accession>
<dbReference type="SUPFAM" id="SSF55298">
    <property type="entry name" value="YjgF-like"/>
    <property type="match status" value="1"/>
</dbReference>
<dbReference type="AlphaFoldDB" id="A0A1H8FLM8"/>
<dbReference type="InterPro" id="IPR035959">
    <property type="entry name" value="RutC-like_sf"/>
</dbReference>
<dbReference type="InterPro" id="IPR049368">
    <property type="entry name" value="FkbO_Hyg5-like_N"/>
</dbReference>